<proteinExistence type="predicted"/>
<dbReference type="Proteomes" id="UP000297245">
    <property type="component" value="Unassembled WGS sequence"/>
</dbReference>
<gene>
    <name evidence="1" type="ORF">K435DRAFT_139787</name>
</gene>
<organism evidence="1 2">
    <name type="scientific">Dendrothele bispora (strain CBS 962.96)</name>
    <dbReference type="NCBI Taxonomy" id="1314807"/>
    <lineage>
        <taxon>Eukaryota</taxon>
        <taxon>Fungi</taxon>
        <taxon>Dikarya</taxon>
        <taxon>Basidiomycota</taxon>
        <taxon>Agaricomycotina</taxon>
        <taxon>Agaricomycetes</taxon>
        <taxon>Agaricomycetidae</taxon>
        <taxon>Agaricales</taxon>
        <taxon>Agaricales incertae sedis</taxon>
        <taxon>Dendrothele</taxon>
    </lineage>
</organism>
<sequence length="180" mass="21098">MMFEASVFIEHLQLRLGRIWIQRSMDLEHDIFFGDVCLSLSIITTPPAVNVKAFLLLYSDNNVSSSNFYSLGLPSLSLQRDYPRIQERKTLLSHLSCRTYFYLDPTSFNHHHHHYYRHPQNASLKSPTSSSKCVHRVILSSCTGLRIFPRIITVVRCSVDKRQNLRRDIDQRCQRWDNCL</sequence>
<dbReference type="AlphaFoldDB" id="A0A4S8LZQ3"/>
<dbReference type="EMBL" id="ML179205">
    <property type="protein sequence ID" value="THU95244.1"/>
    <property type="molecule type" value="Genomic_DNA"/>
</dbReference>
<evidence type="ECO:0000313" key="2">
    <source>
        <dbReference type="Proteomes" id="UP000297245"/>
    </source>
</evidence>
<protein>
    <submittedName>
        <fullName evidence="1">Uncharacterized protein</fullName>
    </submittedName>
</protein>
<name>A0A4S8LZQ3_DENBC</name>
<evidence type="ECO:0000313" key="1">
    <source>
        <dbReference type="EMBL" id="THU95244.1"/>
    </source>
</evidence>
<accession>A0A4S8LZQ3</accession>
<keyword evidence="2" id="KW-1185">Reference proteome</keyword>
<reference evidence="1 2" key="1">
    <citation type="journal article" date="2019" name="Nat. Ecol. Evol.">
        <title>Megaphylogeny resolves global patterns of mushroom evolution.</title>
        <authorList>
            <person name="Varga T."/>
            <person name="Krizsan K."/>
            <person name="Foldi C."/>
            <person name="Dima B."/>
            <person name="Sanchez-Garcia M."/>
            <person name="Sanchez-Ramirez S."/>
            <person name="Szollosi G.J."/>
            <person name="Szarkandi J.G."/>
            <person name="Papp V."/>
            <person name="Albert L."/>
            <person name="Andreopoulos W."/>
            <person name="Angelini C."/>
            <person name="Antonin V."/>
            <person name="Barry K.W."/>
            <person name="Bougher N.L."/>
            <person name="Buchanan P."/>
            <person name="Buyck B."/>
            <person name="Bense V."/>
            <person name="Catcheside P."/>
            <person name="Chovatia M."/>
            <person name="Cooper J."/>
            <person name="Damon W."/>
            <person name="Desjardin D."/>
            <person name="Finy P."/>
            <person name="Geml J."/>
            <person name="Haridas S."/>
            <person name="Hughes K."/>
            <person name="Justo A."/>
            <person name="Karasinski D."/>
            <person name="Kautmanova I."/>
            <person name="Kiss B."/>
            <person name="Kocsube S."/>
            <person name="Kotiranta H."/>
            <person name="LaButti K.M."/>
            <person name="Lechner B.E."/>
            <person name="Liimatainen K."/>
            <person name="Lipzen A."/>
            <person name="Lukacs Z."/>
            <person name="Mihaltcheva S."/>
            <person name="Morgado L.N."/>
            <person name="Niskanen T."/>
            <person name="Noordeloos M.E."/>
            <person name="Ohm R.A."/>
            <person name="Ortiz-Santana B."/>
            <person name="Ovrebo C."/>
            <person name="Racz N."/>
            <person name="Riley R."/>
            <person name="Savchenko A."/>
            <person name="Shiryaev A."/>
            <person name="Soop K."/>
            <person name="Spirin V."/>
            <person name="Szebenyi C."/>
            <person name="Tomsovsky M."/>
            <person name="Tulloss R.E."/>
            <person name="Uehling J."/>
            <person name="Grigoriev I.V."/>
            <person name="Vagvolgyi C."/>
            <person name="Papp T."/>
            <person name="Martin F.M."/>
            <person name="Miettinen O."/>
            <person name="Hibbett D.S."/>
            <person name="Nagy L.G."/>
        </authorList>
    </citation>
    <scope>NUCLEOTIDE SEQUENCE [LARGE SCALE GENOMIC DNA]</scope>
    <source>
        <strain evidence="1 2">CBS 962.96</strain>
    </source>
</reference>